<feature type="transmembrane region" description="Helical" evidence="7">
    <location>
        <begin position="185"/>
        <end position="205"/>
    </location>
</feature>
<dbReference type="Proteomes" id="UP001163094">
    <property type="component" value="Chromosome"/>
</dbReference>
<dbReference type="EMBL" id="CP113409">
    <property type="protein sequence ID" value="WAI12031.1"/>
    <property type="molecule type" value="Genomic_DNA"/>
</dbReference>
<evidence type="ECO:0000256" key="6">
    <source>
        <dbReference type="ARBA" id="ARBA00023136"/>
    </source>
</evidence>
<feature type="transmembrane region" description="Helical" evidence="7">
    <location>
        <begin position="118"/>
        <end position="139"/>
    </location>
</feature>
<dbReference type="NCBIfam" id="NF002774">
    <property type="entry name" value="PRK02868.1"/>
    <property type="match status" value="1"/>
</dbReference>
<dbReference type="InterPro" id="IPR009627">
    <property type="entry name" value="UPF0259"/>
</dbReference>
<keyword evidence="3 7" id="KW-1003">Cell membrane</keyword>
<sequence length="247" mass="28912">MLITASKLRHDTRHFFCKQIGIIFFISAFVACINILIDFFIKPDMHIISIIKNNQFTRISSFLELINNMTFEDKNELLKYFIFKSIQSLTSQTILLSSIITLISVLSKNKKESIISSIGSLFSFFPSLFMLNFLITFIIQMGYMFLIIPGILLSIILSLSPIIFSFKQHGLIDSIRLSIYISWKYIRIIEPVVLFWICSKFLLIILVTNMHFINNNILFLISNISMNMLFSILIIYLFRFYMIFLRS</sequence>
<gene>
    <name evidence="8" type="ORF">OW721_01410</name>
</gene>
<keyword evidence="4 7" id="KW-0812">Transmembrane</keyword>
<evidence type="ECO:0000313" key="8">
    <source>
        <dbReference type="EMBL" id="WAI12031.1"/>
    </source>
</evidence>
<accession>A0AAJ5PU53</accession>
<evidence type="ECO:0000256" key="1">
    <source>
        <dbReference type="ARBA" id="ARBA00004429"/>
    </source>
</evidence>
<evidence type="ECO:0000313" key="9">
    <source>
        <dbReference type="Proteomes" id="UP001163094"/>
    </source>
</evidence>
<evidence type="ECO:0000256" key="7">
    <source>
        <dbReference type="HAMAP-Rule" id="MF_01067"/>
    </source>
</evidence>
<dbReference type="Pfam" id="PF06790">
    <property type="entry name" value="UPF0259"/>
    <property type="match status" value="1"/>
</dbReference>
<feature type="transmembrane region" description="Helical" evidence="7">
    <location>
        <begin position="20"/>
        <end position="41"/>
    </location>
</feature>
<evidence type="ECO:0000256" key="2">
    <source>
        <dbReference type="ARBA" id="ARBA00005633"/>
    </source>
</evidence>
<comment type="subcellular location">
    <subcellularLocation>
        <location evidence="1">Cell inner membrane</location>
        <topology evidence="1">Multi-pass membrane protein</topology>
    </subcellularLocation>
    <subcellularLocation>
        <location evidence="7">Cell membrane</location>
        <topology evidence="7">Multi-pass membrane protein</topology>
    </subcellularLocation>
</comment>
<dbReference type="HAMAP" id="MF_01067">
    <property type="entry name" value="UPF0259"/>
    <property type="match status" value="1"/>
</dbReference>
<evidence type="ECO:0000256" key="3">
    <source>
        <dbReference type="ARBA" id="ARBA00022475"/>
    </source>
</evidence>
<organism evidence="8 9">
    <name type="scientific">Buchnera aphidicola</name>
    <name type="common">Macrosiphum albifrons</name>
    <dbReference type="NCBI Taxonomy" id="2994844"/>
    <lineage>
        <taxon>Bacteria</taxon>
        <taxon>Pseudomonadati</taxon>
        <taxon>Pseudomonadota</taxon>
        <taxon>Gammaproteobacteria</taxon>
        <taxon>Enterobacterales</taxon>
        <taxon>Erwiniaceae</taxon>
        <taxon>Buchnera</taxon>
    </lineage>
</organism>
<dbReference type="AlphaFoldDB" id="A0AAJ5PU53"/>
<feature type="transmembrane region" description="Helical" evidence="7">
    <location>
        <begin position="86"/>
        <end position="106"/>
    </location>
</feature>
<feature type="transmembrane region" description="Helical" evidence="7">
    <location>
        <begin position="145"/>
        <end position="164"/>
    </location>
</feature>
<evidence type="ECO:0000256" key="5">
    <source>
        <dbReference type="ARBA" id="ARBA00022989"/>
    </source>
</evidence>
<feature type="transmembrane region" description="Helical" evidence="7">
    <location>
        <begin position="217"/>
        <end position="238"/>
    </location>
</feature>
<dbReference type="PROSITE" id="PS51257">
    <property type="entry name" value="PROKAR_LIPOPROTEIN"/>
    <property type="match status" value="1"/>
</dbReference>
<keyword evidence="6 7" id="KW-0472">Membrane</keyword>
<name>A0AAJ5PU53_9GAMM</name>
<proteinExistence type="inferred from homology"/>
<reference evidence="8" key="1">
    <citation type="submission" date="2022-11" db="EMBL/GenBank/DDBJ databases">
        <title>The whole genome sequencing of pests is an important tool to study the evolution of the plant-insect interaction and insecticide resistance.</title>
        <authorList>
            <person name="Kananovich Y."/>
        </authorList>
    </citation>
    <scope>NUCLEOTIDE SEQUENCE</scope>
    <source>
        <strain evidence="8">BSU_Mac_2017</strain>
    </source>
</reference>
<protein>
    <recommendedName>
        <fullName evidence="7">UPF0259 membrane protein OW721_01410</fullName>
    </recommendedName>
</protein>
<comment type="similarity">
    <text evidence="2 7">Belongs to the UPF0259 family.</text>
</comment>
<keyword evidence="5 7" id="KW-1133">Transmembrane helix</keyword>
<dbReference type="GO" id="GO:0005886">
    <property type="term" value="C:plasma membrane"/>
    <property type="evidence" value="ECO:0007669"/>
    <property type="project" value="UniProtKB-SubCell"/>
</dbReference>
<evidence type="ECO:0000256" key="4">
    <source>
        <dbReference type="ARBA" id="ARBA00022692"/>
    </source>
</evidence>